<dbReference type="PANTHER" id="PTHR42951">
    <property type="entry name" value="METALLO-BETA-LACTAMASE DOMAIN-CONTAINING"/>
    <property type="match status" value="1"/>
</dbReference>
<reference evidence="3 4" key="1">
    <citation type="submission" date="2017-10" db="EMBL/GenBank/DDBJ databases">
        <title>Genome sequence of Caulobacter mirabilis FWC38.</title>
        <authorList>
            <person name="Fiebig A."/>
            <person name="Crosson S."/>
        </authorList>
    </citation>
    <scope>NUCLEOTIDE SEQUENCE [LARGE SCALE GENOMIC DNA]</scope>
    <source>
        <strain evidence="3 4">FWC 38</strain>
    </source>
</reference>
<dbReference type="InterPro" id="IPR036866">
    <property type="entry name" value="RibonucZ/Hydroxyglut_hydro"/>
</dbReference>
<dbReference type="AlphaFoldDB" id="A0A2D2AW42"/>
<keyword evidence="1" id="KW-0732">Signal</keyword>
<evidence type="ECO:0000313" key="3">
    <source>
        <dbReference type="EMBL" id="ATQ42191.1"/>
    </source>
</evidence>
<dbReference type="KEGG" id="cmb:CSW64_07065"/>
<gene>
    <name evidence="3" type="ORF">CSW64_07065</name>
</gene>
<dbReference type="InterPro" id="IPR050855">
    <property type="entry name" value="NDM-1-like"/>
</dbReference>
<evidence type="ECO:0000259" key="2">
    <source>
        <dbReference type="SMART" id="SM00849"/>
    </source>
</evidence>
<sequence>MRLRALLLGAAAALVAVAAQAHEKPAWPANWTQPTEPFHLADNLYYVGSAGLSAWLLTTPKGHILIDAPMAENVPAIEANIRKLGFRVEDVKILLNSHAHFDHAAGLAAIKRDSGAQLAAAAGDVQQLQTGTYVGVETRADLKFPPVKVDRVLKDGDTVSLGGVTLTARVTAGHSPGCTTWAFPLKVDGRTRQALYYCSTSVALNRLAPKPQYPGIVDDYRKTFRTLEATKADVFLAPHAEQFDLAEKRARLKPGRPNPFVDPTELQRIVAESKADFEAACAKQGCK</sequence>
<dbReference type="SMART" id="SM00849">
    <property type="entry name" value="Lactamase_B"/>
    <property type="match status" value="1"/>
</dbReference>
<accession>A0A2D2AW42</accession>
<dbReference type="Gene3D" id="3.60.15.10">
    <property type="entry name" value="Ribonuclease Z/Hydroxyacylglutathione hydrolase-like"/>
    <property type="match status" value="1"/>
</dbReference>
<dbReference type="Pfam" id="PF00753">
    <property type="entry name" value="Lactamase_B"/>
    <property type="match status" value="1"/>
</dbReference>
<feature type="chain" id="PRO_5013648996" evidence="1">
    <location>
        <begin position="22"/>
        <end position="287"/>
    </location>
</feature>
<dbReference type="InterPro" id="IPR001279">
    <property type="entry name" value="Metallo-B-lactamas"/>
</dbReference>
<dbReference type="NCBIfam" id="NF012229">
    <property type="entry name" value="bla_class_B_core"/>
    <property type="match status" value="1"/>
</dbReference>
<dbReference type="OrthoDB" id="9773738at2"/>
<feature type="signal peptide" evidence="1">
    <location>
        <begin position="1"/>
        <end position="21"/>
    </location>
</feature>
<dbReference type="Proteomes" id="UP000228945">
    <property type="component" value="Chromosome"/>
</dbReference>
<feature type="domain" description="Metallo-beta-lactamase" evidence="2">
    <location>
        <begin position="51"/>
        <end position="239"/>
    </location>
</feature>
<evidence type="ECO:0000313" key="4">
    <source>
        <dbReference type="Proteomes" id="UP000228945"/>
    </source>
</evidence>
<dbReference type="NCBIfam" id="NF033105">
    <property type="entry name" value="bla_subclass_B3"/>
    <property type="match status" value="1"/>
</dbReference>
<dbReference type="SUPFAM" id="SSF56281">
    <property type="entry name" value="Metallo-hydrolase/oxidoreductase"/>
    <property type="match status" value="1"/>
</dbReference>
<organism evidence="3 4">
    <name type="scientific">Caulobacter mirabilis</name>
    <dbReference type="NCBI Taxonomy" id="69666"/>
    <lineage>
        <taxon>Bacteria</taxon>
        <taxon>Pseudomonadati</taxon>
        <taxon>Pseudomonadota</taxon>
        <taxon>Alphaproteobacteria</taxon>
        <taxon>Caulobacterales</taxon>
        <taxon>Caulobacteraceae</taxon>
        <taxon>Caulobacter</taxon>
    </lineage>
</organism>
<dbReference type="RefSeq" id="WP_099621448.1">
    <property type="nucleotide sequence ID" value="NZ_CP024201.1"/>
</dbReference>
<dbReference type="PANTHER" id="PTHR42951:SF17">
    <property type="entry name" value="METALLO-BETA-LACTAMASE DOMAIN-CONTAINING PROTEIN"/>
    <property type="match status" value="1"/>
</dbReference>
<name>A0A2D2AW42_9CAUL</name>
<keyword evidence="4" id="KW-1185">Reference proteome</keyword>
<protein>
    <submittedName>
        <fullName evidence="3">Subclass B3 metallo-beta-lactamase</fullName>
    </submittedName>
</protein>
<dbReference type="EMBL" id="CP024201">
    <property type="protein sequence ID" value="ATQ42191.1"/>
    <property type="molecule type" value="Genomic_DNA"/>
</dbReference>
<proteinExistence type="predicted"/>
<evidence type="ECO:0000256" key="1">
    <source>
        <dbReference type="SAM" id="SignalP"/>
    </source>
</evidence>